<proteinExistence type="predicted"/>
<sequence length="197" mass="21687">MTIAVLVLPEAARANDSVYTDLDLDQCQTLAEDQMGVSLKCRGYRGEPVYFKEGDLRQSVFYGRVDKELIEGAFESFSAFNHINTKIEWRLNDAGEPFAAILRWFIDNPGPEGGSTKASRGEILVVSRVGTSDYGGSCMVALVDAKANADANVKARQIADDTAQDFACGMQEPEWVGKRGDLVSERTFSWPEGYVVE</sequence>
<dbReference type="EMBL" id="VFYP01000002">
    <property type="protein sequence ID" value="TPP07360.1"/>
    <property type="molecule type" value="Genomic_DNA"/>
</dbReference>
<organism evidence="1 2">
    <name type="scientific">Rhizobium glycinendophyticum</name>
    <dbReference type="NCBI Taxonomy" id="2589807"/>
    <lineage>
        <taxon>Bacteria</taxon>
        <taxon>Pseudomonadati</taxon>
        <taxon>Pseudomonadota</taxon>
        <taxon>Alphaproteobacteria</taxon>
        <taxon>Hyphomicrobiales</taxon>
        <taxon>Rhizobiaceae</taxon>
        <taxon>Rhizobium/Agrobacterium group</taxon>
        <taxon>Rhizobium</taxon>
    </lineage>
</organism>
<reference evidence="1 2" key="1">
    <citation type="submission" date="2019-06" db="EMBL/GenBank/DDBJ databases">
        <title>Rhizobium sp. CL12 isolated from roots of soybean.</title>
        <authorList>
            <person name="Wang C."/>
        </authorList>
    </citation>
    <scope>NUCLEOTIDE SEQUENCE [LARGE SCALE GENOMIC DNA]</scope>
    <source>
        <strain evidence="1 2">CL12</strain>
    </source>
</reference>
<accession>A0A504U155</accession>
<dbReference type="AlphaFoldDB" id="A0A504U155"/>
<comment type="caution">
    <text evidence="1">The sequence shown here is derived from an EMBL/GenBank/DDBJ whole genome shotgun (WGS) entry which is preliminary data.</text>
</comment>
<dbReference type="Proteomes" id="UP000316429">
    <property type="component" value="Unassembled WGS sequence"/>
</dbReference>
<gene>
    <name evidence="1" type="ORF">FJQ55_15745</name>
</gene>
<evidence type="ECO:0000313" key="1">
    <source>
        <dbReference type="EMBL" id="TPP07360.1"/>
    </source>
</evidence>
<keyword evidence="2" id="KW-1185">Reference proteome</keyword>
<dbReference type="OrthoDB" id="7427667at2"/>
<name>A0A504U155_9HYPH</name>
<protein>
    <submittedName>
        <fullName evidence="1">Uncharacterized protein</fullName>
    </submittedName>
</protein>
<evidence type="ECO:0000313" key="2">
    <source>
        <dbReference type="Proteomes" id="UP000316429"/>
    </source>
</evidence>